<dbReference type="AlphaFoldDB" id="A0A816F681"/>
<reference evidence="2" key="1">
    <citation type="submission" date="2021-02" db="EMBL/GenBank/DDBJ databases">
        <authorList>
            <person name="Nowell W R."/>
        </authorList>
    </citation>
    <scope>NUCLEOTIDE SEQUENCE</scope>
</reference>
<proteinExistence type="predicted"/>
<evidence type="ECO:0000313" key="2">
    <source>
        <dbReference type="EMBL" id="CAF1657034.1"/>
    </source>
</evidence>
<sequence>MLFCIIIINLCILFIQSDNLDAKKSSNFIQLRSTTTYRSKLLLYPYLITREARQLNSTIAFVHTRRHNIDLREIYEQERLRKTLEAEQKAKRGSDCRRLGGKLSYWVGRDCSKLGRHNDKH</sequence>
<dbReference type="EMBL" id="CAJNOR010010837">
    <property type="protein sequence ID" value="CAF1657034.1"/>
    <property type="molecule type" value="Genomic_DNA"/>
</dbReference>
<dbReference type="Proteomes" id="UP000663828">
    <property type="component" value="Unassembled WGS sequence"/>
</dbReference>
<protein>
    <submittedName>
        <fullName evidence="2">Uncharacterized protein</fullName>
    </submittedName>
</protein>
<keyword evidence="1" id="KW-0732">Signal</keyword>
<organism evidence="2 3">
    <name type="scientific">Adineta ricciae</name>
    <name type="common">Rotifer</name>
    <dbReference type="NCBI Taxonomy" id="249248"/>
    <lineage>
        <taxon>Eukaryota</taxon>
        <taxon>Metazoa</taxon>
        <taxon>Spiralia</taxon>
        <taxon>Gnathifera</taxon>
        <taxon>Rotifera</taxon>
        <taxon>Eurotatoria</taxon>
        <taxon>Bdelloidea</taxon>
        <taxon>Adinetida</taxon>
        <taxon>Adinetidae</taxon>
        <taxon>Adineta</taxon>
    </lineage>
</organism>
<gene>
    <name evidence="2" type="ORF">XAT740_LOCUS56115</name>
</gene>
<comment type="caution">
    <text evidence="2">The sequence shown here is derived from an EMBL/GenBank/DDBJ whole genome shotgun (WGS) entry which is preliminary data.</text>
</comment>
<accession>A0A816F681</accession>
<name>A0A816F681_ADIRI</name>
<evidence type="ECO:0000313" key="3">
    <source>
        <dbReference type="Proteomes" id="UP000663828"/>
    </source>
</evidence>
<feature type="chain" id="PRO_5032956905" evidence="1">
    <location>
        <begin position="18"/>
        <end position="121"/>
    </location>
</feature>
<evidence type="ECO:0000256" key="1">
    <source>
        <dbReference type="SAM" id="SignalP"/>
    </source>
</evidence>
<feature type="signal peptide" evidence="1">
    <location>
        <begin position="1"/>
        <end position="17"/>
    </location>
</feature>
<keyword evidence="3" id="KW-1185">Reference proteome</keyword>
<feature type="non-terminal residue" evidence="2">
    <location>
        <position position="1"/>
    </location>
</feature>